<evidence type="ECO:0000313" key="6">
    <source>
        <dbReference type="Proteomes" id="UP000434036"/>
    </source>
</evidence>
<accession>A0A6N8UDA8</accession>
<reference evidence="5 6" key="1">
    <citation type="submission" date="2019-12" db="EMBL/GenBank/DDBJ databases">
        <authorList>
            <person name="Yang R."/>
        </authorList>
    </citation>
    <scope>NUCLEOTIDE SEQUENCE [LARGE SCALE GENOMIC DNA]</scope>
    <source>
        <strain evidence="5 6">DONG20-135</strain>
    </source>
</reference>
<reference evidence="5 6" key="2">
    <citation type="submission" date="2020-01" db="EMBL/GenBank/DDBJ databases">
        <title>Clostridiaceae sp. nov. isolated from the gut of human by culturomics.</title>
        <authorList>
            <person name="Chang Y."/>
        </authorList>
    </citation>
    <scope>NUCLEOTIDE SEQUENCE [LARGE SCALE GENOMIC DNA]</scope>
    <source>
        <strain evidence="5 6">DONG20-135</strain>
    </source>
</reference>
<dbReference type="PANTHER" id="PTHR33154:SF35">
    <property type="entry name" value="TRANSCRIPTIONAL REGULATOR, ARSR FAMILY"/>
    <property type="match status" value="1"/>
</dbReference>
<dbReference type="GO" id="GO:0003700">
    <property type="term" value="F:DNA-binding transcription factor activity"/>
    <property type="evidence" value="ECO:0007669"/>
    <property type="project" value="InterPro"/>
</dbReference>
<dbReference type="PANTHER" id="PTHR33154">
    <property type="entry name" value="TRANSCRIPTIONAL REGULATOR, ARSR FAMILY"/>
    <property type="match status" value="1"/>
</dbReference>
<dbReference type="SMART" id="SM00418">
    <property type="entry name" value="HTH_ARSR"/>
    <property type="match status" value="1"/>
</dbReference>
<dbReference type="Pfam" id="PF09860">
    <property type="entry name" value="DUF2087"/>
    <property type="match status" value="1"/>
</dbReference>
<dbReference type="NCBIfam" id="NF033788">
    <property type="entry name" value="HTH_metalloreg"/>
    <property type="match status" value="1"/>
</dbReference>
<dbReference type="Pfam" id="PF01022">
    <property type="entry name" value="HTH_5"/>
    <property type="match status" value="1"/>
</dbReference>
<dbReference type="PROSITE" id="PS50987">
    <property type="entry name" value="HTH_ARSR_2"/>
    <property type="match status" value="1"/>
</dbReference>
<gene>
    <name evidence="5" type="ORF">GSF08_06020</name>
</gene>
<dbReference type="InterPro" id="IPR036390">
    <property type="entry name" value="WH_DNA-bd_sf"/>
</dbReference>
<evidence type="ECO:0000256" key="3">
    <source>
        <dbReference type="ARBA" id="ARBA00023163"/>
    </source>
</evidence>
<dbReference type="Gene3D" id="1.10.10.10">
    <property type="entry name" value="Winged helix-like DNA-binding domain superfamily/Winged helix DNA-binding domain"/>
    <property type="match status" value="1"/>
</dbReference>
<comment type="caution">
    <text evidence="5">The sequence shown here is derived from an EMBL/GenBank/DDBJ whole genome shotgun (WGS) entry which is preliminary data.</text>
</comment>
<feature type="domain" description="HTH arsR-type" evidence="4">
    <location>
        <begin position="1"/>
        <end position="93"/>
    </location>
</feature>
<evidence type="ECO:0000256" key="2">
    <source>
        <dbReference type="ARBA" id="ARBA00023125"/>
    </source>
</evidence>
<dbReference type="PRINTS" id="PR00778">
    <property type="entry name" value="HTHARSR"/>
</dbReference>
<dbReference type="CDD" id="cd00090">
    <property type="entry name" value="HTH_ARSR"/>
    <property type="match status" value="1"/>
</dbReference>
<keyword evidence="6" id="KW-1185">Reference proteome</keyword>
<proteinExistence type="predicted"/>
<dbReference type="SUPFAM" id="SSF46785">
    <property type="entry name" value="Winged helix' DNA-binding domain"/>
    <property type="match status" value="1"/>
</dbReference>
<keyword evidence="2" id="KW-0238">DNA-binding</keyword>
<name>A0A6N8UDA8_9FIRM</name>
<sequence length="189" mass="22544">MNERETVQLFKCLADKTRLQILRSLANEDMDVERLAQRLNVTPPTISFHLKKLADAGAVSSYKEQYYTFYSLHREIFMKNILDFIQIQSDEADLQAQRDHDYREKIIASFFEYGKLKSLPTQRKKKRIVLEEIVKSFKVNQIYTEREVNIMLADYHDDFCTLRRDMVEAGLLKRDQEGYQRPCKYEKEN</sequence>
<dbReference type="InterPro" id="IPR011991">
    <property type="entry name" value="ArsR-like_HTH"/>
</dbReference>
<evidence type="ECO:0000313" key="5">
    <source>
        <dbReference type="EMBL" id="MXQ73487.1"/>
    </source>
</evidence>
<organism evidence="5 6">
    <name type="scientific">Copranaerobaculum intestinale</name>
    <dbReference type="NCBI Taxonomy" id="2692629"/>
    <lineage>
        <taxon>Bacteria</taxon>
        <taxon>Bacillati</taxon>
        <taxon>Bacillota</taxon>
        <taxon>Erysipelotrichia</taxon>
        <taxon>Erysipelotrichales</taxon>
        <taxon>Erysipelotrichaceae</taxon>
        <taxon>Copranaerobaculum</taxon>
    </lineage>
</organism>
<evidence type="ECO:0000259" key="4">
    <source>
        <dbReference type="PROSITE" id="PS50987"/>
    </source>
</evidence>
<dbReference type="EMBL" id="WUUQ01000002">
    <property type="protein sequence ID" value="MXQ73487.1"/>
    <property type="molecule type" value="Genomic_DNA"/>
</dbReference>
<dbReference type="AlphaFoldDB" id="A0A6N8UDA8"/>
<dbReference type="InterPro" id="IPR036388">
    <property type="entry name" value="WH-like_DNA-bd_sf"/>
</dbReference>
<dbReference type="Proteomes" id="UP000434036">
    <property type="component" value="Unassembled WGS sequence"/>
</dbReference>
<dbReference type="GO" id="GO:0003677">
    <property type="term" value="F:DNA binding"/>
    <property type="evidence" value="ECO:0007669"/>
    <property type="project" value="UniProtKB-KW"/>
</dbReference>
<protein>
    <submittedName>
        <fullName evidence="5">Metalloregulator ArsR/SmtB family transcription factor</fullName>
    </submittedName>
</protein>
<keyword evidence="1" id="KW-0805">Transcription regulation</keyword>
<evidence type="ECO:0000256" key="1">
    <source>
        <dbReference type="ARBA" id="ARBA00023015"/>
    </source>
</evidence>
<dbReference type="InterPro" id="IPR001845">
    <property type="entry name" value="HTH_ArsR_DNA-bd_dom"/>
</dbReference>
<keyword evidence="3" id="KW-0804">Transcription</keyword>
<dbReference type="InterPro" id="IPR051081">
    <property type="entry name" value="HTH_MetalResp_TranReg"/>
</dbReference>
<dbReference type="InterPro" id="IPR018656">
    <property type="entry name" value="DUF2087"/>
</dbReference>